<protein>
    <submittedName>
        <fullName evidence="2">Uncharacterized protein</fullName>
    </submittedName>
</protein>
<evidence type="ECO:0000313" key="2">
    <source>
        <dbReference type="EMBL" id="MBB4935851.1"/>
    </source>
</evidence>
<evidence type="ECO:0000313" key="3">
    <source>
        <dbReference type="Proteomes" id="UP000534286"/>
    </source>
</evidence>
<dbReference type="Proteomes" id="UP000534286">
    <property type="component" value="Unassembled WGS sequence"/>
</dbReference>
<comment type="caution">
    <text evidence="2">The sequence shown here is derived from an EMBL/GenBank/DDBJ whole genome shotgun (WGS) entry which is preliminary data.</text>
</comment>
<sequence>MRRSLSLIRLSRLLANMRVPALLALLPGLLALTAGPVVADSGPAVPAVVALRGGPVPVQSTGTAAGFPSLVDAGRTSTTAQVKNLSPRAEPPKNALLFEGRFVKEPAPRETTPPPSPKKKSQAVPLAQAAATAPCGSVSPWQSNYEVKKGDRLASAGHIWEALIDILGHGPGMLRI</sequence>
<gene>
    <name evidence="2" type="ORF">FHR32_000156</name>
</gene>
<dbReference type="RefSeq" id="WP_345003815.1">
    <property type="nucleotide sequence ID" value="NZ_BAABEK010000019.1"/>
</dbReference>
<evidence type="ECO:0000256" key="1">
    <source>
        <dbReference type="SAM" id="MobiDB-lite"/>
    </source>
</evidence>
<proteinExistence type="predicted"/>
<reference evidence="2 3" key="1">
    <citation type="submission" date="2020-08" db="EMBL/GenBank/DDBJ databases">
        <title>Sequencing the genomes of 1000 actinobacteria strains.</title>
        <authorList>
            <person name="Klenk H.-P."/>
        </authorList>
    </citation>
    <scope>NUCLEOTIDE SEQUENCE [LARGE SCALE GENOMIC DNA]</scope>
    <source>
        <strain evidence="2 3">DSM 43023</strain>
    </source>
</reference>
<keyword evidence="3" id="KW-1185">Reference proteome</keyword>
<name>A0A7W7W6K8_9ACTN</name>
<dbReference type="EMBL" id="JACHJU010000001">
    <property type="protein sequence ID" value="MBB4935851.1"/>
    <property type="molecule type" value="Genomic_DNA"/>
</dbReference>
<organism evidence="2 3">
    <name type="scientific">Streptosporangium album</name>
    <dbReference type="NCBI Taxonomy" id="47479"/>
    <lineage>
        <taxon>Bacteria</taxon>
        <taxon>Bacillati</taxon>
        <taxon>Actinomycetota</taxon>
        <taxon>Actinomycetes</taxon>
        <taxon>Streptosporangiales</taxon>
        <taxon>Streptosporangiaceae</taxon>
        <taxon>Streptosporangium</taxon>
    </lineage>
</organism>
<dbReference type="AlphaFoldDB" id="A0A7W7W6K8"/>
<accession>A0A7W7W6K8</accession>
<feature type="region of interest" description="Disordered" evidence="1">
    <location>
        <begin position="105"/>
        <end position="128"/>
    </location>
</feature>